<dbReference type="InterPro" id="IPR050736">
    <property type="entry name" value="Sensor_HK_Regulatory"/>
</dbReference>
<feature type="coiled-coil region" evidence="7">
    <location>
        <begin position="29"/>
        <end position="56"/>
    </location>
</feature>
<reference evidence="9 10" key="1">
    <citation type="submission" date="2015-03" db="EMBL/GenBank/DDBJ databases">
        <title>Genome assembly of Sandaracinus amylolyticus DSM 53668.</title>
        <authorList>
            <person name="Sharma G."/>
            <person name="Subramanian S."/>
        </authorList>
    </citation>
    <scope>NUCLEOTIDE SEQUENCE [LARGE SCALE GENOMIC DNA]</scope>
    <source>
        <strain evidence="9 10">DSM 53668</strain>
    </source>
</reference>
<dbReference type="SUPFAM" id="SSF47384">
    <property type="entry name" value="Homodimeric domain of signal transducing histidine kinase"/>
    <property type="match status" value="1"/>
</dbReference>
<dbReference type="AlphaFoldDB" id="A0A0F6SDT6"/>
<organism evidence="9 10">
    <name type="scientific">Sandaracinus amylolyticus</name>
    <dbReference type="NCBI Taxonomy" id="927083"/>
    <lineage>
        <taxon>Bacteria</taxon>
        <taxon>Pseudomonadati</taxon>
        <taxon>Myxococcota</taxon>
        <taxon>Polyangia</taxon>
        <taxon>Polyangiales</taxon>
        <taxon>Sandaracinaceae</taxon>
        <taxon>Sandaracinus</taxon>
    </lineage>
</organism>
<evidence type="ECO:0000313" key="10">
    <source>
        <dbReference type="Proteomes" id="UP000034883"/>
    </source>
</evidence>
<comment type="catalytic activity">
    <reaction evidence="1">
        <text>ATP + protein L-histidine = ADP + protein N-phospho-L-histidine.</text>
        <dbReference type="EC" id="2.7.13.3"/>
    </reaction>
</comment>
<dbReference type="PROSITE" id="PS50109">
    <property type="entry name" value="HIS_KIN"/>
    <property type="match status" value="1"/>
</dbReference>
<dbReference type="Gene3D" id="1.10.287.130">
    <property type="match status" value="1"/>
</dbReference>
<evidence type="ECO:0000256" key="5">
    <source>
        <dbReference type="ARBA" id="ARBA00022777"/>
    </source>
</evidence>
<dbReference type="SMART" id="SM00387">
    <property type="entry name" value="HATPase_c"/>
    <property type="match status" value="1"/>
</dbReference>
<dbReference type="Proteomes" id="UP000034883">
    <property type="component" value="Chromosome"/>
</dbReference>
<feature type="domain" description="Histidine kinase" evidence="8">
    <location>
        <begin position="60"/>
        <end position="278"/>
    </location>
</feature>
<keyword evidence="10" id="KW-1185">Reference proteome</keyword>
<evidence type="ECO:0000256" key="7">
    <source>
        <dbReference type="SAM" id="Coils"/>
    </source>
</evidence>
<keyword evidence="7" id="KW-0175">Coiled coil</keyword>
<dbReference type="PANTHER" id="PTHR43711:SF26">
    <property type="entry name" value="SENSOR HISTIDINE KINASE RCSC"/>
    <property type="match status" value="1"/>
</dbReference>
<dbReference type="InterPro" id="IPR036890">
    <property type="entry name" value="HATPase_C_sf"/>
</dbReference>
<dbReference type="InterPro" id="IPR005467">
    <property type="entry name" value="His_kinase_dom"/>
</dbReference>
<dbReference type="Pfam" id="PF00512">
    <property type="entry name" value="HisKA"/>
    <property type="match status" value="1"/>
</dbReference>
<dbReference type="CDD" id="cd16922">
    <property type="entry name" value="HATPase_EvgS-ArcB-TorS-like"/>
    <property type="match status" value="1"/>
</dbReference>
<dbReference type="InterPro" id="IPR036097">
    <property type="entry name" value="HisK_dim/P_sf"/>
</dbReference>
<dbReference type="SUPFAM" id="SSF55874">
    <property type="entry name" value="ATPase domain of HSP90 chaperone/DNA topoisomerase II/histidine kinase"/>
    <property type="match status" value="1"/>
</dbReference>
<dbReference type="PANTHER" id="PTHR43711">
    <property type="entry name" value="TWO-COMPONENT HISTIDINE KINASE"/>
    <property type="match status" value="1"/>
</dbReference>
<protein>
    <recommendedName>
        <fullName evidence="2">histidine kinase</fullName>
        <ecNumber evidence="2">2.7.13.3</ecNumber>
    </recommendedName>
</protein>
<name>A0A0F6SDT6_9BACT</name>
<accession>A0A0F6SDT6</accession>
<dbReference type="STRING" id="927083.DB32_001158"/>
<dbReference type="CDD" id="cd00082">
    <property type="entry name" value="HisKA"/>
    <property type="match status" value="1"/>
</dbReference>
<evidence type="ECO:0000259" key="8">
    <source>
        <dbReference type="PROSITE" id="PS50109"/>
    </source>
</evidence>
<dbReference type="InterPro" id="IPR004358">
    <property type="entry name" value="Sig_transdc_His_kin-like_C"/>
</dbReference>
<evidence type="ECO:0000256" key="6">
    <source>
        <dbReference type="ARBA" id="ARBA00023012"/>
    </source>
</evidence>
<evidence type="ECO:0000313" key="9">
    <source>
        <dbReference type="EMBL" id="AKF04009.1"/>
    </source>
</evidence>
<gene>
    <name evidence="9" type="ORF">DB32_001158</name>
</gene>
<dbReference type="FunFam" id="3.30.565.10:FF:000006">
    <property type="entry name" value="Sensor histidine kinase WalK"/>
    <property type="match status" value="1"/>
</dbReference>
<dbReference type="Gene3D" id="3.30.565.10">
    <property type="entry name" value="Histidine kinase-like ATPase, C-terminal domain"/>
    <property type="match status" value="1"/>
</dbReference>
<dbReference type="Pfam" id="PF02518">
    <property type="entry name" value="HATPase_c"/>
    <property type="match status" value="1"/>
</dbReference>
<evidence type="ECO:0000256" key="4">
    <source>
        <dbReference type="ARBA" id="ARBA00022679"/>
    </source>
</evidence>
<keyword evidence="4" id="KW-0808">Transferase</keyword>
<keyword evidence="3" id="KW-0597">Phosphoprotein</keyword>
<dbReference type="InterPro" id="IPR003661">
    <property type="entry name" value="HisK_dim/P_dom"/>
</dbReference>
<evidence type="ECO:0000256" key="1">
    <source>
        <dbReference type="ARBA" id="ARBA00000085"/>
    </source>
</evidence>
<keyword evidence="6" id="KW-0902">Two-component regulatory system</keyword>
<proteinExistence type="predicted"/>
<dbReference type="GO" id="GO:0000155">
    <property type="term" value="F:phosphorelay sensor kinase activity"/>
    <property type="evidence" value="ECO:0007669"/>
    <property type="project" value="InterPro"/>
</dbReference>
<dbReference type="InterPro" id="IPR003594">
    <property type="entry name" value="HATPase_dom"/>
</dbReference>
<dbReference type="KEGG" id="samy:DB32_001158"/>
<dbReference type="EMBL" id="CP011125">
    <property type="protein sequence ID" value="AKF04009.1"/>
    <property type="molecule type" value="Genomic_DNA"/>
</dbReference>
<evidence type="ECO:0000256" key="3">
    <source>
        <dbReference type="ARBA" id="ARBA00022553"/>
    </source>
</evidence>
<keyword evidence="5 9" id="KW-0418">Kinase</keyword>
<dbReference type="SMART" id="SM00388">
    <property type="entry name" value="HisKA"/>
    <property type="match status" value="1"/>
</dbReference>
<evidence type="ECO:0000256" key="2">
    <source>
        <dbReference type="ARBA" id="ARBA00012438"/>
    </source>
</evidence>
<dbReference type="PRINTS" id="PR00344">
    <property type="entry name" value="BCTRLSENSOR"/>
</dbReference>
<sequence>MLAEEDGIESAEQEITLAIDLLSRDLGTIDELRAQLDAREREIDEARREASRAKAQLLAMVSHELRTPLNAMLGYASMLSHGVGGALSPEQQHKAERIEANGRELLGVIEQMLELAALDAGAMTVELQDLDLGATVRDAIRSLEPSSSRPDLRVELVIDATVPRLRTDPAKLAKVVRCLVGNALKFTREGEVRVDVRRVLHGASIAVRDTGIGIAPEEQSRVFDPFHQVDGSPTRTVGGTGLGLASARRLARLLGGDITLESALGEGSTFVVWLPDDEARG</sequence>
<dbReference type="EC" id="2.7.13.3" evidence="2"/>